<evidence type="ECO:0000256" key="3">
    <source>
        <dbReference type="ARBA" id="ARBA00023136"/>
    </source>
</evidence>
<dbReference type="EMBL" id="JAFHDT010000010">
    <property type="protein sequence ID" value="KAI7805038.1"/>
    <property type="molecule type" value="Genomic_DNA"/>
</dbReference>
<proteinExistence type="predicted"/>
<dbReference type="AlphaFoldDB" id="A0A9W7WMR1"/>
<feature type="region of interest" description="Disordered" evidence="5">
    <location>
        <begin position="324"/>
        <end position="405"/>
    </location>
</feature>
<evidence type="ECO:0000256" key="5">
    <source>
        <dbReference type="SAM" id="MobiDB-lite"/>
    </source>
</evidence>
<feature type="coiled-coil region" evidence="4">
    <location>
        <begin position="430"/>
        <end position="485"/>
    </location>
</feature>
<evidence type="ECO:0000256" key="2">
    <source>
        <dbReference type="ARBA" id="ARBA00022553"/>
    </source>
</evidence>
<keyword evidence="6" id="KW-0418">Kinase</keyword>
<feature type="compositionally biased region" description="Polar residues" evidence="5">
    <location>
        <begin position="165"/>
        <end position="178"/>
    </location>
</feature>
<evidence type="ECO:0000313" key="7">
    <source>
        <dbReference type="Proteomes" id="UP001059041"/>
    </source>
</evidence>
<keyword evidence="4" id="KW-0175">Coiled coil</keyword>
<feature type="compositionally biased region" description="Basic and acidic residues" evidence="5">
    <location>
        <begin position="192"/>
        <end position="205"/>
    </location>
</feature>
<feature type="region of interest" description="Disordered" evidence="5">
    <location>
        <begin position="158"/>
        <end position="221"/>
    </location>
</feature>
<keyword evidence="3" id="KW-0472">Membrane</keyword>
<accession>A0A9W7WMR1</accession>
<comment type="caution">
    <text evidence="6">The sequence shown here is derived from an EMBL/GenBank/DDBJ whole genome shotgun (WGS) entry which is preliminary data.</text>
</comment>
<keyword evidence="7" id="KW-1185">Reference proteome</keyword>
<feature type="compositionally biased region" description="Polar residues" evidence="5">
    <location>
        <begin position="378"/>
        <end position="394"/>
    </location>
</feature>
<evidence type="ECO:0000256" key="4">
    <source>
        <dbReference type="SAM" id="Coils"/>
    </source>
</evidence>
<reference evidence="6" key="1">
    <citation type="submission" date="2021-02" db="EMBL/GenBank/DDBJ databases">
        <title>Comparative genomics reveals that relaxation of natural selection precedes convergent phenotypic evolution of cavefish.</title>
        <authorList>
            <person name="Peng Z."/>
        </authorList>
    </citation>
    <scope>NUCLEOTIDE SEQUENCE</scope>
    <source>
        <tissue evidence="6">Muscle</tissue>
    </source>
</reference>
<sequence length="816" mass="91231">VHFSKHTFPIRVTCQAKMQNGSSKTGRGVTVNGTNKQPKAKITSSRQERGSCSSTASCPVFSGRQNDKGPLSLSSPTLHGSGSVSSLRGSVSSLQGSSQTVKGSVSSLKSFQSSNVSLRSTSSSEDDNWDTNSWSSGATCLLRSSIRQHSEEVFRARAGSWSRLEGTSDSETAYQNSDSCKESAVGSESQEGAERAAVSRRDSDRSLTSSHGTSAASTASADFEEKIEAKLKFSKFLDEVTCRVLDPECLQAFGAVRRRESPVACSQTSVTSFSHSCADSPQLRDSWAKFTPSCKILDSGDTQRRKQEELPFMEMSCRAYLETDIDQVRREHETNSPPTREMEKGTSQPRVETSHMVEDSKRSAVFKKRSDGAPRPPQRSTSLSRALDINNTGPSGRGRHKKEENDELHRRLIYTSHQLHTLEKEFDSSCQYLETELQQTQDELEKFTEKLHRIQSSYTTLQRINQELQDKIQRMTKLHEEETRSLNREILVLKNHLIDANVTIHKLQEDNGCASSHMEKRVGGMNACHSDSAPTTIVDKVQENPEPVARSSSPHADKLQQRKSCDLYRSDTALYCRGERWPERRQSVVLDNTEDDTFHLNFSPFCGFTLGSLPVTASYSSFSTTSEEKSHPTSSQQLWREGQNSFAYEKDGSGFPKSNSFQHGFPASCYREPHRLPEVDPSERWRQTSVEDVKTFSLHSSGPVSPFSCSEPQFTPPTSTYSIIPERDAHVTSPCFSGTAPDVIRSRFQRSRNSEHQQQTQDRNVKKDYIDENSVEAPDVERYKKALQKTTPEYVNTGLSRKDSLTEAQLYGTLLN</sequence>
<dbReference type="PANTHER" id="PTHR28664:SF2">
    <property type="entry name" value="BRAIN-ENRICHED GUANYLATE KINASE-ASSOCIATED PROTEIN"/>
    <property type="match status" value="1"/>
</dbReference>
<dbReference type="GO" id="GO:0016301">
    <property type="term" value="F:kinase activity"/>
    <property type="evidence" value="ECO:0007669"/>
    <property type="project" value="UniProtKB-KW"/>
</dbReference>
<dbReference type="PANTHER" id="PTHR28664">
    <property type="entry name" value="TIGHT JUNCTION-ASSOCIATED PROTEIN 1"/>
    <property type="match status" value="1"/>
</dbReference>
<dbReference type="GO" id="GO:0016020">
    <property type="term" value="C:membrane"/>
    <property type="evidence" value="ECO:0007669"/>
    <property type="project" value="UniProtKB-SubCell"/>
</dbReference>
<feature type="compositionally biased region" description="Basic and acidic residues" evidence="5">
    <location>
        <begin position="326"/>
        <end position="344"/>
    </location>
</feature>
<feature type="region of interest" description="Disordered" evidence="5">
    <location>
        <begin position="18"/>
        <end position="98"/>
    </location>
</feature>
<feature type="compositionally biased region" description="Polar residues" evidence="5">
    <location>
        <begin position="18"/>
        <end position="57"/>
    </location>
</feature>
<keyword evidence="2" id="KW-0597">Phosphoprotein</keyword>
<evidence type="ECO:0000313" key="6">
    <source>
        <dbReference type="EMBL" id="KAI7805038.1"/>
    </source>
</evidence>
<keyword evidence="6" id="KW-0808">Transferase</keyword>
<protein>
    <submittedName>
        <fullName evidence="6">Brain-enriched guanylate kinase-associated protein-like</fullName>
    </submittedName>
</protein>
<comment type="subcellular location">
    <subcellularLocation>
        <location evidence="1">Membrane</location>
        <topology evidence="1">Peripheral membrane protein</topology>
    </subcellularLocation>
</comment>
<name>A0A9W7WMR1_TRIRA</name>
<feature type="region of interest" description="Disordered" evidence="5">
    <location>
        <begin position="749"/>
        <end position="769"/>
    </location>
</feature>
<gene>
    <name evidence="6" type="ORF">IRJ41_024439</name>
</gene>
<feature type="compositionally biased region" description="Low complexity" evidence="5">
    <location>
        <begin position="80"/>
        <end position="98"/>
    </location>
</feature>
<dbReference type="Proteomes" id="UP001059041">
    <property type="component" value="Linkage Group LG10"/>
</dbReference>
<feature type="compositionally biased region" description="Low complexity" evidence="5">
    <location>
        <begin position="206"/>
        <end position="221"/>
    </location>
</feature>
<feature type="compositionally biased region" description="Basic and acidic residues" evidence="5">
    <location>
        <begin position="352"/>
        <end position="372"/>
    </location>
</feature>
<dbReference type="GO" id="GO:0045202">
    <property type="term" value="C:synapse"/>
    <property type="evidence" value="ECO:0007669"/>
    <property type="project" value="TreeGrafter"/>
</dbReference>
<dbReference type="InterPro" id="IPR043441">
    <property type="entry name" value="Tjap1/BEGAIN"/>
</dbReference>
<feature type="non-terminal residue" evidence="6">
    <location>
        <position position="816"/>
    </location>
</feature>
<evidence type="ECO:0000256" key="1">
    <source>
        <dbReference type="ARBA" id="ARBA00004170"/>
    </source>
</evidence>
<organism evidence="6 7">
    <name type="scientific">Triplophysa rosa</name>
    <name type="common">Cave loach</name>
    <dbReference type="NCBI Taxonomy" id="992332"/>
    <lineage>
        <taxon>Eukaryota</taxon>
        <taxon>Metazoa</taxon>
        <taxon>Chordata</taxon>
        <taxon>Craniata</taxon>
        <taxon>Vertebrata</taxon>
        <taxon>Euteleostomi</taxon>
        <taxon>Actinopterygii</taxon>
        <taxon>Neopterygii</taxon>
        <taxon>Teleostei</taxon>
        <taxon>Ostariophysi</taxon>
        <taxon>Cypriniformes</taxon>
        <taxon>Nemacheilidae</taxon>
        <taxon>Triplophysa</taxon>
    </lineage>
</organism>